<dbReference type="InterPro" id="IPR026444">
    <property type="entry name" value="Secre_tail"/>
</dbReference>
<dbReference type="Pfam" id="PF18962">
    <property type="entry name" value="Por_Secre_tail"/>
    <property type="match status" value="1"/>
</dbReference>
<keyword evidence="4" id="KW-1185">Reference proteome</keyword>
<comment type="caution">
    <text evidence="3">The sequence shown here is derived from an EMBL/GenBank/DDBJ whole genome shotgun (WGS) entry which is preliminary data.</text>
</comment>
<dbReference type="PANTHER" id="PTHR37494:SF1">
    <property type="entry name" value="STAPHYLOCOCCUS AUREUS SURFACE PROTEIN A"/>
    <property type="match status" value="1"/>
</dbReference>
<dbReference type="Gene3D" id="2.60.40.10">
    <property type="entry name" value="Immunoglobulins"/>
    <property type="match status" value="3"/>
</dbReference>
<sequence length="977" mass="107727">MKRILFGSFVAVWLCSMLAFALSAQPCTPVNKISSFLYTAFFLGEQNTMELRAEYGSIYLNGVFTVTSGTLPPGLSLIGNKITGIPNTVGTYTFSIGASSAPGCPIFQRTFTIKIVSDLPCSEFAITSTSNPPTSSTSSGSIVFKTEHFDSVQYTVVTIPPRFSFSHVEGSAQAIVSGMPYPGLNVIVLAAQSNKGCRDTIRFEWYVQSPPCLAPRLDSITPRGPKLLYGIMGIPYDQFFSTGLVPSITMTVSEGSLPPGLTFENRRITGTPSATGIYHFKLRVTGRCSESIEQAYYIEVVPPNTICKSYDAIAPTPAEVSATTYYVKKKFSIMFSASRSGVVDDSAQFVLTEGYLPDGITLNGNILSGAVDYERNWNFTIGAFSKDGCPYYQQQYSIQFILEKPCDAFNIVTTWGEPGFTMVGVNMFSYIGISSVGGDFDSATFEAVHLPPGFQAEPSYYQIHVFGHALHVGYDEFVIAATTPEGCQDTLVVGLNFTCPFPQPIYPEPKDIGYLHINEAYYQSIGFESPYINFDADYDNFRFEITEGALPPGITLSDTTLVWGYLHGTPTTAGTYPFTVTAMIETCAITEQAYTFVVREPVPFKSLTIYAECSEDISYKKWRINNPNNFNIPITYQPYYFYNYGPINHVATPGNSYIILGTYNSSEPSLPYTVQVKWVDGDGTPRSLLKSASTELCNPPACAYASDIVTLHQGLTKSGYSIDLDLSRTVWALGTPDSQDEYWPSIRSYSLGYNGFIVLRMSSAIYNEPGNDFMVYEYSYGEPAFAKNPERAEVQISQNGTNWVSLGLTTPSSCQGTLDHAFDIAGKLPWFRYVKVIDKTDRNARILNGACSPTAVFAFDGVSDGFDLDAVTCINSSTLARKDVQEEESSFNSTSVLYPNPVKDWLTVDLSEENIATDKQIELHVIDLSGNSRYRNIHSLEPNGTTQLKVSELRTGMYILRVQTAAGHSRFYKFLKD</sequence>
<dbReference type="NCBIfam" id="TIGR04183">
    <property type="entry name" value="Por_Secre_tail"/>
    <property type="match status" value="1"/>
</dbReference>
<dbReference type="EMBL" id="JBHTKA010000003">
    <property type="protein sequence ID" value="MFD0999961.1"/>
    <property type="molecule type" value="Genomic_DNA"/>
</dbReference>
<protein>
    <submittedName>
        <fullName evidence="3">Ig domain-containing protein</fullName>
    </submittedName>
</protein>
<dbReference type="InterPro" id="IPR013783">
    <property type="entry name" value="Ig-like_fold"/>
</dbReference>
<evidence type="ECO:0000259" key="2">
    <source>
        <dbReference type="Pfam" id="PF18962"/>
    </source>
</evidence>
<gene>
    <name evidence="3" type="ORF">ACFQ21_11630</name>
</gene>
<dbReference type="PANTHER" id="PTHR37494">
    <property type="entry name" value="HEMAGGLUTININ"/>
    <property type="match status" value="1"/>
</dbReference>
<evidence type="ECO:0000313" key="4">
    <source>
        <dbReference type="Proteomes" id="UP001597112"/>
    </source>
</evidence>
<evidence type="ECO:0000313" key="3">
    <source>
        <dbReference type="EMBL" id="MFD0999961.1"/>
    </source>
</evidence>
<dbReference type="Pfam" id="PF05345">
    <property type="entry name" value="He_PIG"/>
    <property type="match status" value="3"/>
</dbReference>
<dbReference type="RefSeq" id="WP_377579141.1">
    <property type="nucleotide sequence ID" value="NZ_JBHTKA010000003.1"/>
</dbReference>
<organism evidence="3 4">
    <name type="scientific">Ohtaekwangia kribbensis</name>
    <dbReference type="NCBI Taxonomy" id="688913"/>
    <lineage>
        <taxon>Bacteria</taxon>
        <taxon>Pseudomonadati</taxon>
        <taxon>Bacteroidota</taxon>
        <taxon>Cytophagia</taxon>
        <taxon>Cytophagales</taxon>
        <taxon>Fulvivirgaceae</taxon>
        <taxon>Ohtaekwangia</taxon>
    </lineage>
</organism>
<dbReference type="Proteomes" id="UP001597112">
    <property type="component" value="Unassembled WGS sequence"/>
</dbReference>
<keyword evidence="1" id="KW-0732">Signal</keyword>
<feature type="domain" description="Secretion system C-terminal sorting" evidence="2">
    <location>
        <begin position="897"/>
        <end position="967"/>
    </location>
</feature>
<reference evidence="4" key="1">
    <citation type="journal article" date="2019" name="Int. J. Syst. Evol. Microbiol.">
        <title>The Global Catalogue of Microorganisms (GCM) 10K type strain sequencing project: providing services to taxonomists for standard genome sequencing and annotation.</title>
        <authorList>
            <consortium name="The Broad Institute Genomics Platform"/>
            <consortium name="The Broad Institute Genome Sequencing Center for Infectious Disease"/>
            <person name="Wu L."/>
            <person name="Ma J."/>
        </authorList>
    </citation>
    <scope>NUCLEOTIDE SEQUENCE [LARGE SCALE GENOMIC DNA]</scope>
    <source>
        <strain evidence="4">CCUG 58938</strain>
    </source>
</reference>
<feature type="signal peptide" evidence="1">
    <location>
        <begin position="1"/>
        <end position="21"/>
    </location>
</feature>
<name>A0ABW3K442_9BACT</name>
<evidence type="ECO:0000256" key="1">
    <source>
        <dbReference type="SAM" id="SignalP"/>
    </source>
</evidence>
<dbReference type="SUPFAM" id="SSF49313">
    <property type="entry name" value="Cadherin-like"/>
    <property type="match status" value="1"/>
</dbReference>
<accession>A0ABW3K442</accession>
<dbReference type="InterPro" id="IPR015919">
    <property type="entry name" value="Cadherin-like_sf"/>
</dbReference>
<proteinExistence type="predicted"/>
<feature type="chain" id="PRO_5045103844" evidence="1">
    <location>
        <begin position="22"/>
        <end position="977"/>
    </location>
</feature>